<name>A0A7W7ZCC7_9BACT</name>
<dbReference type="RefSeq" id="WP_184215914.1">
    <property type="nucleotide sequence ID" value="NZ_JACHIP010000002.1"/>
</dbReference>
<organism evidence="1 2">
    <name type="scientific">Granulicella aggregans</name>
    <dbReference type="NCBI Taxonomy" id="474949"/>
    <lineage>
        <taxon>Bacteria</taxon>
        <taxon>Pseudomonadati</taxon>
        <taxon>Acidobacteriota</taxon>
        <taxon>Terriglobia</taxon>
        <taxon>Terriglobales</taxon>
        <taxon>Acidobacteriaceae</taxon>
        <taxon>Granulicella</taxon>
    </lineage>
</organism>
<proteinExistence type="predicted"/>
<dbReference type="Proteomes" id="UP000540989">
    <property type="component" value="Unassembled WGS sequence"/>
</dbReference>
<gene>
    <name evidence="1" type="ORF">HDF16_001976</name>
</gene>
<accession>A0A7W7ZCC7</accession>
<evidence type="ECO:0000313" key="2">
    <source>
        <dbReference type="Proteomes" id="UP000540989"/>
    </source>
</evidence>
<evidence type="ECO:0000313" key="1">
    <source>
        <dbReference type="EMBL" id="MBB5057291.1"/>
    </source>
</evidence>
<protein>
    <submittedName>
        <fullName evidence="1">Na+-driven multidrug efflux pump</fullName>
    </submittedName>
</protein>
<sequence length="59" mass="6446">MGAAIATVVSYAISGMFANALSARTRPTFLMQMKSFIPYRFNGEPSQISPDKQMRSSIA</sequence>
<dbReference type="AlphaFoldDB" id="A0A7W7ZCC7"/>
<keyword evidence="2" id="KW-1185">Reference proteome</keyword>
<comment type="caution">
    <text evidence="1">The sequence shown here is derived from an EMBL/GenBank/DDBJ whole genome shotgun (WGS) entry which is preliminary data.</text>
</comment>
<reference evidence="1 2" key="1">
    <citation type="submission" date="2020-08" db="EMBL/GenBank/DDBJ databases">
        <title>Genomic Encyclopedia of Type Strains, Phase IV (KMG-V): Genome sequencing to study the core and pangenomes of soil and plant-associated prokaryotes.</title>
        <authorList>
            <person name="Whitman W."/>
        </authorList>
    </citation>
    <scope>NUCLEOTIDE SEQUENCE [LARGE SCALE GENOMIC DNA]</scope>
    <source>
        <strain evidence="1 2">M8UP14</strain>
    </source>
</reference>
<dbReference type="EMBL" id="JACHIP010000002">
    <property type="protein sequence ID" value="MBB5057291.1"/>
    <property type="molecule type" value="Genomic_DNA"/>
</dbReference>